<organism evidence="1 2">
    <name type="scientific">Komagataeibacter medellinensis (strain NBRC 3288 / BCRC 11682 / LMG 1693 / Kondo 51)</name>
    <name type="common">Gluconacetobacter medellinensis</name>
    <dbReference type="NCBI Taxonomy" id="634177"/>
    <lineage>
        <taxon>Bacteria</taxon>
        <taxon>Pseudomonadati</taxon>
        <taxon>Pseudomonadota</taxon>
        <taxon>Alphaproteobacteria</taxon>
        <taxon>Acetobacterales</taxon>
        <taxon>Acetobacteraceae</taxon>
        <taxon>Komagataeibacter</taxon>
    </lineage>
</organism>
<dbReference type="EMBL" id="AP012159">
    <property type="protein sequence ID" value="BAK82564.1"/>
    <property type="molecule type" value="Genomic_DNA"/>
</dbReference>
<evidence type="ECO:0000313" key="2">
    <source>
        <dbReference type="Proteomes" id="UP000009044"/>
    </source>
</evidence>
<reference evidence="2" key="1">
    <citation type="journal article" date="2011" name="J. Bacteriol.">
        <title>Complete genome sequence of NBRC 3288, a unique cellulose-nonproducing strain of Gluconacetobacter xylinus isolated from vinegar.</title>
        <authorList>
            <person name="Ogino H."/>
            <person name="Azuma Y."/>
            <person name="Hosoyama A."/>
            <person name="Nakazawa H."/>
            <person name="Matsutani M."/>
            <person name="Hasegawa A."/>
            <person name="Otsuyama K."/>
            <person name="Matsushita K."/>
            <person name="Fujita N."/>
            <person name="Shirai M."/>
        </authorList>
    </citation>
    <scope>NUCLEOTIDE SEQUENCE [LARGE SCALE GENOMIC DNA]</scope>
    <source>
        <strain evidence="2">NBRC 3288 / BCRC 11682 / LMG 1693</strain>
    </source>
</reference>
<proteinExistence type="predicted"/>
<sequence length="167" mass="19607">MLKAGTTQAEVDFFDSDFCQHQSFWKKRKVLFLTDMLFDLHNRTFARQARRVTQECPLHRILVVSVHVPRRERKLRHVFNRLSLTRYKVDFQAADMGSRGKFGNINAVISQVNLKQYDWVTVADDDVALPAHFLDTFIFLSEVMDLTISQLPHKYRSHASFTVNYLK</sequence>
<dbReference type="PATRIC" id="fig|634177.7.peg.157"/>
<evidence type="ECO:0008006" key="3">
    <source>
        <dbReference type="Google" id="ProtNLM"/>
    </source>
</evidence>
<dbReference type="KEGG" id="gxy:GLX_01520"/>
<dbReference type="AlphaFoldDB" id="G2I2E8"/>
<dbReference type="HOGENOM" id="CLU_1592418_0_0_5"/>
<name>G2I2E8_KOMMN</name>
<gene>
    <name evidence="1" type="ordered locus">GLX_01520</name>
</gene>
<dbReference type="RefSeq" id="WP_014104153.1">
    <property type="nucleotide sequence ID" value="NC_016027.1"/>
</dbReference>
<dbReference type="Proteomes" id="UP000009044">
    <property type="component" value="Chromosome"/>
</dbReference>
<accession>G2I2E8</accession>
<evidence type="ECO:0000313" key="1">
    <source>
        <dbReference type="EMBL" id="BAK82564.1"/>
    </source>
</evidence>
<protein>
    <recommendedName>
        <fullName evidence="3">Glycosyltransferase 2-like domain-containing protein</fullName>
    </recommendedName>
</protein>
<dbReference type="eggNOG" id="COG1215">
    <property type="taxonomic scope" value="Bacteria"/>
</dbReference>
<dbReference type="STRING" id="634177.GLX_01520"/>